<dbReference type="HAMAP" id="MF_00386">
    <property type="entry name" value="UPF0161_YidD"/>
    <property type="match status" value="1"/>
</dbReference>
<evidence type="ECO:0000256" key="1">
    <source>
        <dbReference type="HAMAP-Rule" id="MF_00386"/>
    </source>
</evidence>
<dbReference type="EMBL" id="PKQE01000001">
    <property type="protein sequence ID" value="PLC43592.1"/>
    <property type="molecule type" value="Genomic_DNA"/>
</dbReference>
<evidence type="ECO:0000313" key="4">
    <source>
        <dbReference type="EMBL" id="PLC43592.1"/>
    </source>
</evidence>
<dbReference type="NCBIfam" id="TIGR00278">
    <property type="entry name" value="membrane protein insertion efficiency factor YidD"/>
    <property type="match status" value="1"/>
</dbReference>
<organism evidence="4 5">
    <name type="scientific">Ralstonia pickettii</name>
    <name type="common">Burkholderia pickettii</name>
    <dbReference type="NCBI Taxonomy" id="329"/>
    <lineage>
        <taxon>Bacteria</taxon>
        <taxon>Pseudomonadati</taxon>
        <taxon>Pseudomonadota</taxon>
        <taxon>Betaproteobacteria</taxon>
        <taxon>Burkholderiales</taxon>
        <taxon>Burkholderiaceae</taxon>
        <taxon>Ralstonia</taxon>
    </lineage>
</organism>
<evidence type="ECO:0000313" key="5">
    <source>
        <dbReference type="Proteomes" id="UP000234456"/>
    </source>
</evidence>
<dbReference type="Pfam" id="PF01809">
    <property type="entry name" value="YidD"/>
    <property type="match status" value="1"/>
</dbReference>
<dbReference type="AlphaFoldDB" id="A0A2N4TV52"/>
<proteinExistence type="inferred from homology"/>
<dbReference type="GO" id="GO:0005886">
    <property type="term" value="C:plasma membrane"/>
    <property type="evidence" value="ECO:0007669"/>
    <property type="project" value="UniProtKB-SubCell"/>
</dbReference>
<dbReference type="SMART" id="SM01234">
    <property type="entry name" value="Haemolytic"/>
    <property type="match status" value="1"/>
</dbReference>
<comment type="similarity">
    <text evidence="1">Belongs to the UPF0161 family.</text>
</comment>
<dbReference type="PANTHER" id="PTHR33383">
    <property type="entry name" value="MEMBRANE PROTEIN INSERTION EFFICIENCY FACTOR-RELATED"/>
    <property type="match status" value="1"/>
</dbReference>
<dbReference type="InterPro" id="IPR002696">
    <property type="entry name" value="Membr_insert_effic_factor_YidD"/>
</dbReference>
<comment type="function">
    <text evidence="1">Could be involved in insertion of integral membrane proteins into the membrane.</text>
</comment>
<dbReference type="Proteomes" id="UP000234456">
    <property type="component" value="Unassembled WGS sequence"/>
</dbReference>
<gene>
    <name evidence="4" type="ORF">C0Q88_02420</name>
</gene>
<feature type="signal peptide" evidence="3">
    <location>
        <begin position="1"/>
        <end position="22"/>
    </location>
</feature>
<feature type="region of interest" description="Disordered" evidence="2">
    <location>
        <begin position="68"/>
        <end position="123"/>
    </location>
</feature>
<feature type="compositionally biased region" description="Low complexity" evidence="2">
    <location>
        <begin position="68"/>
        <end position="95"/>
    </location>
</feature>
<sequence>MTRVLLFLLRIYKVAFSPFVGAQCRFLPTCSDYARDAVLAHGPGYGSYLAAKRLCRCHPFAQGGYDPVPPAAGDAVPRSTDPASTDATAADSQPARPSIQAVPDNVASNPRLDPEAQPYKGTVSIAGSRPGCAAVFRRWLHLPRP</sequence>
<dbReference type="PANTHER" id="PTHR33383:SF1">
    <property type="entry name" value="MEMBRANE PROTEIN INSERTION EFFICIENCY FACTOR-RELATED"/>
    <property type="match status" value="1"/>
</dbReference>
<accession>A0A2N4TV52</accession>
<dbReference type="OrthoDB" id="9801753at2"/>
<comment type="caution">
    <text evidence="4">The sequence shown here is derived from an EMBL/GenBank/DDBJ whole genome shotgun (WGS) entry which is preliminary data.</text>
</comment>
<keyword evidence="1" id="KW-0472">Membrane</keyword>
<name>A0A2N4TV52_RALPI</name>
<comment type="subcellular location">
    <subcellularLocation>
        <location evidence="1">Cell membrane</location>
        <topology evidence="1">Peripheral membrane protein</topology>
        <orientation evidence="1">Cytoplasmic side</orientation>
    </subcellularLocation>
</comment>
<evidence type="ECO:0000256" key="3">
    <source>
        <dbReference type="SAM" id="SignalP"/>
    </source>
</evidence>
<reference evidence="4 5" key="1">
    <citation type="submission" date="2017-12" db="EMBL/GenBank/DDBJ databases">
        <title>Draft genome sequence of Ralstonia pickettii 52.</title>
        <authorList>
            <person name="Zheng B."/>
        </authorList>
    </citation>
    <scope>NUCLEOTIDE SEQUENCE [LARGE SCALE GENOMIC DNA]</scope>
    <source>
        <strain evidence="4 5">52</strain>
    </source>
</reference>
<keyword evidence="3" id="KW-0732">Signal</keyword>
<evidence type="ECO:0000256" key="2">
    <source>
        <dbReference type="SAM" id="MobiDB-lite"/>
    </source>
</evidence>
<protein>
    <recommendedName>
        <fullName evidence="1">Putative membrane protein insertion efficiency factor</fullName>
    </recommendedName>
</protein>
<keyword evidence="1" id="KW-1003">Cell membrane</keyword>
<feature type="chain" id="PRO_5014710556" description="Putative membrane protein insertion efficiency factor" evidence="3">
    <location>
        <begin position="23"/>
        <end position="145"/>
    </location>
</feature>